<evidence type="ECO:0000313" key="8">
    <source>
        <dbReference type="EMBL" id="QWG13134.1"/>
    </source>
</evidence>
<evidence type="ECO:0000256" key="1">
    <source>
        <dbReference type="ARBA" id="ARBA00004651"/>
    </source>
</evidence>
<keyword evidence="4 6" id="KW-1133">Transmembrane helix</keyword>
<evidence type="ECO:0000256" key="5">
    <source>
        <dbReference type="ARBA" id="ARBA00023136"/>
    </source>
</evidence>
<dbReference type="GO" id="GO:0022904">
    <property type="term" value="P:respiratory electron transport chain"/>
    <property type="evidence" value="ECO:0007669"/>
    <property type="project" value="InterPro"/>
</dbReference>
<name>A0A975NER6_9BRAD</name>
<dbReference type="Pfam" id="PF01292">
    <property type="entry name" value="Ni_hydr_CYTB"/>
    <property type="match status" value="1"/>
</dbReference>
<organism evidence="8 9">
    <name type="scientific">Bradyrhizobium sediminis</name>
    <dbReference type="NCBI Taxonomy" id="2840469"/>
    <lineage>
        <taxon>Bacteria</taxon>
        <taxon>Pseudomonadati</taxon>
        <taxon>Pseudomonadota</taxon>
        <taxon>Alphaproteobacteria</taxon>
        <taxon>Hyphomicrobiales</taxon>
        <taxon>Nitrobacteraceae</taxon>
        <taxon>Bradyrhizobium</taxon>
    </lineage>
</organism>
<dbReference type="PANTHER" id="PTHR30485">
    <property type="entry name" value="NI/FE-HYDROGENASE 1 B-TYPE CYTOCHROME SUBUNIT"/>
    <property type="match status" value="1"/>
</dbReference>
<dbReference type="AlphaFoldDB" id="A0A975NER6"/>
<keyword evidence="3 6" id="KW-0812">Transmembrane</keyword>
<feature type="domain" description="Cytochrome b561 bacterial/Ni-hydrogenase" evidence="7">
    <location>
        <begin position="21"/>
        <end position="182"/>
    </location>
</feature>
<feature type="transmembrane region" description="Helical" evidence="6">
    <location>
        <begin position="25"/>
        <end position="44"/>
    </location>
</feature>
<keyword evidence="2" id="KW-1003">Cell membrane</keyword>
<feature type="transmembrane region" description="Helical" evidence="6">
    <location>
        <begin position="109"/>
        <end position="129"/>
    </location>
</feature>
<reference evidence="8" key="1">
    <citation type="submission" date="2021-06" db="EMBL/GenBank/DDBJ databases">
        <title>Bradyrhizobium sp. S2-20-1 Genome sequencing.</title>
        <authorList>
            <person name="Jin L."/>
        </authorList>
    </citation>
    <scope>NUCLEOTIDE SEQUENCE</scope>
    <source>
        <strain evidence="8">S2-20-1</strain>
    </source>
</reference>
<sequence>MAFTHDAIEAGGTVPPATVKVWDPFVRLFHWTLLTLFVVAFVTGDEIEGVHIAAGYGIATLLALRLAWGVVGPHHARFSSFVRSPRDVLAYLRDVANLRAPRYLGHNPAGGAMIVALLAALIGTAVTGYMMTTDAYWGAKWVEKLHEALAHGTLVLASLHVLGVAASSLLHRENLVKAMWTGRKRSS</sequence>
<dbReference type="InterPro" id="IPR016174">
    <property type="entry name" value="Di-haem_cyt_TM"/>
</dbReference>
<dbReference type="Gene3D" id="1.20.950.20">
    <property type="entry name" value="Transmembrane di-heme cytochromes, Chain C"/>
    <property type="match status" value="1"/>
</dbReference>
<comment type="subcellular location">
    <subcellularLocation>
        <location evidence="1">Cell membrane</location>
        <topology evidence="1">Multi-pass membrane protein</topology>
    </subcellularLocation>
</comment>
<dbReference type="GO" id="GO:0005886">
    <property type="term" value="C:plasma membrane"/>
    <property type="evidence" value="ECO:0007669"/>
    <property type="project" value="UniProtKB-SubCell"/>
</dbReference>
<gene>
    <name evidence="8" type="ORF">KMZ29_26275</name>
</gene>
<evidence type="ECO:0000313" key="9">
    <source>
        <dbReference type="Proteomes" id="UP000680839"/>
    </source>
</evidence>
<dbReference type="PANTHER" id="PTHR30485:SF2">
    <property type="entry name" value="BLL0597 PROTEIN"/>
    <property type="match status" value="1"/>
</dbReference>
<protein>
    <submittedName>
        <fullName evidence="8">Cytochrome b/b6 domain-containing protein</fullName>
    </submittedName>
</protein>
<proteinExistence type="predicted"/>
<dbReference type="RefSeq" id="WP_215621882.1">
    <property type="nucleotide sequence ID" value="NZ_CP076134.1"/>
</dbReference>
<dbReference type="InterPro" id="IPR051542">
    <property type="entry name" value="Hydrogenase_cytochrome"/>
</dbReference>
<evidence type="ECO:0000256" key="4">
    <source>
        <dbReference type="ARBA" id="ARBA00022989"/>
    </source>
</evidence>
<dbReference type="GO" id="GO:0020037">
    <property type="term" value="F:heme binding"/>
    <property type="evidence" value="ECO:0007669"/>
    <property type="project" value="TreeGrafter"/>
</dbReference>
<dbReference type="Proteomes" id="UP000680839">
    <property type="component" value="Chromosome"/>
</dbReference>
<evidence type="ECO:0000256" key="6">
    <source>
        <dbReference type="SAM" id="Phobius"/>
    </source>
</evidence>
<evidence type="ECO:0000256" key="3">
    <source>
        <dbReference type="ARBA" id="ARBA00022692"/>
    </source>
</evidence>
<keyword evidence="5 6" id="KW-0472">Membrane</keyword>
<feature type="transmembrane region" description="Helical" evidence="6">
    <location>
        <begin position="149"/>
        <end position="170"/>
    </location>
</feature>
<dbReference type="SUPFAM" id="SSF81342">
    <property type="entry name" value="Transmembrane di-heme cytochromes"/>
    <property type="match status" value="1"/>
</dbReference>
<accession>A0A975NER6</accession>
<dbReference type="InterPro" id="IPR011577">
    <property type="entry name" value="Cyt_b561_bac/Ni-Hgenase"/>
</dbReference>
<feature type="transmembrane region" description="Helical" evidence="6">
    <location>
        <begin position="50"/>
        <end position="71"/>
    </location>
</feature>
<evidence type="ECO:0000259" key="7">
    <source>
        <dbReference type="Pfam" id="PF01292"/>
    </source>
</evidence>
<evidence type="ECO:0000256" key="2">
    <source>
        <dbReference type="ARBA" id="ARBA00022475"/>
    </source>
</evidence>
<dbReference type="GO" id="GO:0009055">
    <property type="term" value="F:electron transfer activity"/>
    <property type="evidence" value="ECO:0007669"/>
    <property type="project" value="InterPro"/>
</dbReference>
<dbReference type="EMBL" id="CP076134">
    <property type="protein sequence ID" value="QWG13134.1"/>
    <property type="molecule type" value="Genomic_DNA"/>
</dbReference>